<evidence type="ECO:0000259" key="4">
    <source>
        <dbReference type="PROSITE" id="PS50987"/>
    </source>
</evidence>
<organism evidence="5 6">
    <name type="scientific">Devosia subaequoris</name>
    <dbReference type="NCBI Taxonomy" id="395930"/>
    <lineage>
        <taxon>Bacteria</taxon>
        <taxon>Pseudomonadati</taxon>
        <taxon>Pseudomonadota</taxon>
        <taxon>Alphaproteobacteria</taxon>
        <taxon>Hyphomicrobiales</taxon>
        <taxon>Devosiaceae</taxon>
        <taxon>Devosia</taxon>
    </lineage>
</organism>
<evidence type="ECO:0000256" key="1">
    <source>
        <dbReference type="ARBA" id="ARBA00023015"/>
    </source>
</evidence>
<dbReference type="Proteomes" id="UP000547011">
    <property type="component" value="Unassembled WGS sequence"/>
</dbReference>
<dbReference type="EMBL" id="JACIEW010000005">
    <property type="protein sequence ID" value="MBB4052636.1"/>
    <property type="molecule type" value="Genomic_DNA"/>
</dbReference>
<evidence type="ECO:0000256" key="2">
    <source>
        <dbReference type="ARBA" id="ARBA00023125"/>
    </source>
</evidence>
<evidence type="ECO:0000256" key="3">
    <source>
        <dbReference type="ARBA" id="ARBA00023163"/>
    </source>
</evidence>
<dbReference type="NCBIfam" id="NF033788">
    <property type="entry name" value="HTH_metalloreg"/>
    <property type="match status" value="1"/>
</dbReference>
<gene>
    <name evidence="5" type="ORF">GGR20_002284</name>
</gene>
<feature type="domain" description="HTH arsR-type" evidence="4">
    <location>
        <begin position="1"/>
        <end position="95"/>
    </location>
</feature>
<reference evidence="5 6" key="1">
    <citation type="submission" date="2020-08" db="EMBL/GenBank/DDBJ databases">
        <title>Genomic Encyclopedia of Type Strains, Phase IV (KMG-IV): sequencing the most valuable type-strain genomes for metagenomic binning, comparative biology and taxonomic classification.</title>
        <authorList>
            <person name="Goeker M."/>
        </authorList>
    </citation>
    <scope>NUCLEOTIDE SEQUENCE [LARGE SCALE GENOMIC DNA]</scope>
    <source>
        <strain evidence="5 6">DSM 23447</strain>
    </source>
</reference>
<comment type="caution">
    <text evidence="5">The sequence shown here is derived from an EMBL/GenBank/DDBJ whole genome shotgun (WGS) entry which is preliminary data.</text>
</comment>
<dbReference type="PANTHER" id="PTHR43132:SF2">
    <property type="entry name" value="ARSENICAL RESISTANCE OPERON REPRESSOR ARSR-RELATED"/>
    <property type="match status" value="1"/>
</dbReference>
<dbReference type="InterPro" id="IPR036390">
    <property type="entry name" value="WH_DNA-bd_sf"/>
</dbReference>
<dbReference type="Pfam" id="PF12840">
    <property type="entry name" value="HTH_20"/>
    <property type="match status" value="1"/>
</dbReference>
<evidence type="ECO:0000313" key="6">
    <source>
        <dbReference type="Proteomes" id="UP000547011"/>
    </source>
</evidence>
<evidence type="ECO:0000313" key="5">
    <source>
        <dbReference type="EMBL" id="MBB4052636.1"/>
    </source>
</evidence>
<dbReference type="CDD" id="cd00090">
    <property type="entry name" value="HTH_ARSR"/>
    <property type="match status" value="1"/>
</dbReference>
<dbReference type="PRINTS" id="PR00778">
    <property type="entry name" value="HTHARSR"/>
</dbReference>
<accession>A0A7W6IN22</accession>
<keyword evidence="6" id="KW-1185">Reference proteome</keyword>
<dbReference type="PANTHER" id="PTHR43132">
    <property type="entry name" value="ARSENICAL RESISTANCE OPERON REPRESSOR ARSR-RELATED"/>
    <property type="match status" value="1"/>
</dbReference>
<dbReference type="RefSeq" id="WP_183311351.1">
    <property type="nucleotide sequence ID" value="NZ_JACIEW010000005.1"/>
</dbReference>
<proteinExistence type="predicted"/>
<protein>
    <submittedName>
        <fullName evidence="5">DNA-binding transcriptional ArsR family regulator</fullName>
    </submittedName>
</protein>
<dbReference type="InterPro" id="IPR001845">
    <property type="entry name" value="HTH_ArsR_DNA-bd_dom"/>
</dbReference>
<dbReference type="SMART" id="SM00418">
    <property type="entry name" value="HTH_ARSR"/>
    <property type="match status" value="1"/>
</dbReference>
<dbReference type="Gene3D" id="1.10.10.10">
    <property type="entry name" value="Winged helix-like DNA-binding domain superfamily/Winged helix DNA-binding domain"/>
    <property type="match status" value="1"/>
</dbReference>
<keyword evidence="1" id="KW-0805">Transcription regulation</keyword>
<keyword evidence="2 5" id="KW-0238">DNA-binding</keyword>
<sequence>MNEKQALDAFGALSQDTRLRIVRALVMAGEAGMAAGAISEAVRASSSRTSFHLAHLERSGLISSRREARSILYSANFAGLSGLVDFLMRDCCQGHPAMVAGVNNAAAACCAPDPGA</sequence>
<dbReference type="AlphaFoldDB" id="A0A7W6IN22"/>
<name>A0A7W6IN22_9HYPH</name>
<dbReference type="PROSITE" id="PS50987">
    <property type="entry name" value="HTH_ARSR_2"/>
    <property type="match status" value="1"/>
</dbReference>
<dbReference type="GO" id="GO:0003677">
    <property type="term" value="F:DNA binding"/>
    <property type="evidence" value="ECO:0007669"/>
    <property type="project" value="UniProtKB-KW"/>
</dbReference>
<dbReference type="SUPFAM" id="SSF46785">
    <property type="entry name" value="Winged helix' DNA-binding domain"/>
    <property type="match status" value="1"/>
</dbReference>
<dbReference type="InterPro" id="IPR036388">
    <property type="entry name" value="WH-like_DNA-bd_sf"/>
</dbReference>
<dbReference type="InterPro" id="IPR051011">
    <property type="entry name" value="Metal_resp_trans_reg"/>
</dbReference>
<dbReference type="InterPro" id="IPR011991">
    <property type="entry name" value="ArsR-like_HTH"/>
</dbReference>
<keyword evidence="3" id="KW-0804">Transcription</keyword>
<dbReference type="GO" id="GO:0003700">
    <property type="term" value="F:DNA-binding transcription factor activity"/>
    <property type="evidence" value="ECO:0007669"/>
    <property type="project" value="InterPro"/>
</dbReference>